<dbReference type="Proteomes" id="UP001215712">
    <property type="component" value="Unassembled WGS sequence"/>
</dbReference>
<evidence type="ECO:0000313" key="3">
    <source>
        <dbReference type="EMBL" id="KAJ5728449.1"/>
    </source>
</evidence>
<protein>
    <recommendedName>
        <fullName evidence="2">Hypervirulence associated protein TUDOR domain-containing protein</fullName>
    </recommendedName>
</protein>
<dbReference type="EMBL" id="JAQJAN010000005">
    <property type="protein sequence ID" value="KAJ5728449.1"/>
    <property type="molecule type" value="Genomic_DNA"/>
</dbReference>
<sequence length="76" mass="8112">MPAYHTGQRVNYKPVGGPNSNTSASIGVIREIATEPTALTGRSVDASEAMPRYQIENLKTHKSSAVKECNILGPAE</sequence>
<evidence type="ECO:0000313" key="4">
    <source>
        <dbReference type="Proteomes" id="UP001215712"/>
    </source>
</evidence>
<feature type="domain" description="Hypervirulence associated protein TUDOR" evidence="2">
    <location>
        <begin position="7"/>
        <end position="70"/>
    </location>
</feature>
<reference evidence="3" key="2">
    <citation type="submission" date="2023-01" db="EMBL/GenBank/DDBJ databases">
        <authorList>
            <person name="Petersen C."/>
        </authorList>
    </citation>
    <scope>NUCLEOTIDE SEQUENCE</scope>
    <source>
        <strain evidence="3">IBT 17514</strain>
    </source>
</reference>
<dbReference type="Pfam" id="PF11160">
    <property type="entry name" value="Hva1_TUDOR"/>
    <property type="match status" value="1"/>
</dbReference>
<accession>A0AAD6HPW1</accession>
<reference evidence="3" key="1">
    <citation type="journal article" date="2023" name="IMA Fungus">
        <title>Comparative genomic study of the Penicillium genus elucidates a diverse pangenome and 15 lateral gene transfer events.</title>
        <authorList>
            <person name="Petersen C."/>
            <person name="Sorensen T."/>
            <person name="Nielsen M.R."/>
            <person name="Sondergaard T.E."/>
            <person name="Sorensen J.L."/>
            <person name="Fitzpatrick D.A."/>
            <person name="Frisvad J.C."/>
            <person name="Nielsen K.L."/>
        </authorList>
    </citation>
    <scope>NUCLEOTIDE SEQUENCE</scope>
    <source>
        <strain evidence="3">IBT 17514</strain>
    </source>
</reference>
<organism evidence="3 4">
    <name type="scientific">Penicillium malachiteum</name>
    <dbReference type="NCBI Taxonomy" id="1324776"/>
    <lineage>
        <taxon>Eukaryota</taxon>
        <taxon>Fungi</taxon>
        <taxon>Dikarya</taxon>
        <taxon>Ascomycota</taxon>
        <taxon>Pezizomycotina</taxon>
        <taxon>Eurotiomycetes</taxon>
        <taxon>Eurotiomycetidae</taxon>
        <taxon>Eurotiales</taxon>
        <taxon>Aspergillaceae</taxon>
        <taxon>Penicillium</taxon>
    </lineage>
</organism>
<dbReference type="AlphaFoldDB" id="A0AAD6HPW1"/>
<evidence type="ECO:0000259" key="2">
    <source>
        <dbReference type="Pfam" id="PF11160"/>
    </source>
</evidence>
<proteinExistence type="predicted"/>
<evidence type="ECO:0000256" key="1">
    <source>
        <dbReference type="SAM" id="MobiDB-lite"/>
    </source>
</evidence>
<dbReference type="InterPro" id="IPR021331">
    <property type="entry name" value="Hva1_TUDOR"/>
</dbReference>
<gene>
    <name evidence="3" type="ORF">N7493_004779</name>
</gene>
<name>A0AAD6HPW1_9EURO</name>
<feature type="region of interest" description="Disordered" evidence="1">
    <location>
        <begin position="1"/>
        <end position="21"/>
    </location>
</feature>
<comment type="caution">
    <text evidence="3">The sequence shown here is derived from an EMBL/GenBank/DDBJ whole genome shotgun (WGS) entry which is preliminary data.</text>
</comment>
<keyword evidence="4" id="KW-1185">Reference proteome</keyword>